<feature type="signal peptide" evidence="1">
    <location>
        <begin position="1"/>
        <end position="18"/>
    </location>
</feature>
<dbReference type="KEGG" id="hba:Hbal_0834"/>
<gene>
    <name evidence="2" type="ordered locus">Hbal_0834</name>
</gene>
<evidence type="ECO:0000256" key="1">
    <source>
        <dbReference type="SAM" id="SignalP"/>
    </source>
</evidence>
<dbReference type="eggNOG" id="ENOG50317Y0">
    <property type="taxonomic scope" value="Bacteria"/>
</dbReference>
<evidence type="ECO:0000313" key="3">
    <source>
        <dbReference type="Proteomes" id="UP000002745"/>
    </source>
</evidence>
<dbReference type="HOGENOM" id="CLU_114488_0_0_5"/>
<dbReference type="RefSeq" id="WP_015826678.1">
    <property type="nucleotide sequence ID" value="NC_012982.1"/>
</dbReference>
<evidence type="ECO:0000313" key="2">
    <source>
        <dbReference type="EMBL" id="ACT58528.1"/>
    </source>
</evidence>
<keyword evidence="3" id="KW-1185">Reference proteome</keyword>
<reference evidence="3" key="1">
    <citation type="journal article" date="2011" name="J. Bacteriol.">
        <title>Genome sequences of eight morphologically diverse alphaproteobacteria.</title>
        <authorList>
            <consortium name="US DOE Joint Genome Institute"/>
            <person name="Brown P.J."/>
            <person name="Kysela D.T."/>
            <person name="Buechlein A."/>
            <person name="Hemmerich C."/>
            <person name="Brun Y.V."/>
        </authorList>
    </citation>
    <scope>NUCLEOTIDE SEQUENCE [LARGE SCALE GENOMIC DNA]</scope>
    <source>
        <strain evidence="3">ATCC 49814 / DSM 5838 / IFAM 1418</strain>
    </source>
</reference>
<keyword evidence="1" id="KW-0732">Signal</keyword>
<protein>
    <recommendedName>
        <fullName evidence="4">Lipoprotein</fullName>
    </recommendedName>
</protein>
<sequence>MKLKFTLSAIAAAVFASACQSTLPSDMRVAEYCAAEENAAKGLCQISFEVDGQKTALSDTNLRVSEARTIADQALMISREAREEAKSARSLASAALNKQSELACKTVTIQKSDTGSCEAGYTLMGCTQTRYTTRAGGLSFLREVNNKSCRFNSRVLEMQVRCCAAGVETQQYSSNY</sequence>
<name>C6XQ11_HIRBI</name>
<proteinExistence type="predicted"/>
<dbReference type="PROSITE" id="PS51257">
    <property type="entry name" value="PROKAR_LIPOPROTEIN"/>
    <property type="match status" value="1"/>
</dbReference>
<feature type="chain" id="PRO_5002971601" description="Lipoprotein" evidence="1">
    <location>
        <begin position="19"/>
        <end position="176"/>
    </location>
</feature>
<organism evidence="2 3">
    <name type="scientific">Hirschia baltica (strain ATCC 49814 / DSM 5838 / IFAM 1418)</name>
    <dbReference type="NCBI Taxonomy" id="582402"/>
    <lineage>
        <taxon>Bacteria</taxon>
        <taxon>Pseudomonadati</taxon>
        <taxon>Pseudomonadota</taxon>
        <taxon>Alphaproteobacteria</taxon>
        <taxon>Hyphomonadales</taxon>
        <taxon>Hyphomonadaceae</taxon>
        <taxon>Hirschia</taxon>
    </lineage>
</organism>
<dbReference type="EMBL" id="CP001678">
    <property type="protein sequence ID" value="ACT58528.1"/>
    <property type="molecule type" value="Genomic_DNA"/>
</dbReference>
<accession>C6XQ11</accession>
<dbReference type="AlphaFoldDB" id="C6XQ11"/>
<dbReference type="OrthoDB" id="7619284at2"/>
<evidence type="ECO:0008006" key="4">
    <source>
        <dbReference type="Google" id="ProtNLM"/>
    </source>
</evidence>
<dbReference type="Proteomes" id="UP000002745">
    <property type="component" value="Chromosome"/>
</dbReference>